<evidence type="ECO:0000313" key="3">
    <source>
        <dbReference type="EMBL" id="BCR04660.1"/>
    </source>
</evidence>
<dbReference type="PANTHER" id="PTHR30486">
    <property type="entry name" value="TWITCHING MOTILITY PROTEIN PILT"/>
    <property type="match status" value="1"/>
</dbReference>
<keyword evidence="4" id="KW-1185">Reference proteome</keyword>
<name>A0ABM8HP21_9BACT</name>
<dbReference type="Gene3D" id="3.40.50.300">
    <property type="entry name" value="P-loop containing nucleotide triphosphate hydrolases"/>
    <property type="match status" value="1"/>
</dbReference>
<dbReference type="InterPro" id="IPR050921">
    <property type="entry name" value="T4SS_GSP_E_ATPase"/>
</dbReference>
<evidence type="ECO:0000313" key="4">
    <source>
        <dbReference type="Proteomes" id="UP001319827"/>
    </source>
</evidence>
<dbReference type="SUPFAM" id="SSF52540">
    <property type="entry name" value="P-loop containing nucleoside triphosphate hydrolases"/>
    <property type="match status" value="1"/>
</dbReference>
<feature type="domain" description="Bacterial type II secretion system protein E" evidence="2">
    <location>
        <begin position="194"/>
        <end position="208"/>
    </location>
</feature>
<proteinExistence type="inferred from homology"/>
<dbReference type="EMBL" id="AP024355">
    <property type="protein sequence ID" value="BCR04660.1"/>
    <property type="molecule type" value="Genomic_DNA"/>
</dbReference>
<dbReference type="RefSeq" id="WP_221252114.1">
    <property type="nucleotide sequence ID" value="NZ_AP024355.1"/>
</dbReference>
<protein>
    <submittedName>
        <fullName evidence="3">Type IV twitching motility protein PilT</fullName>
    </submittedName>
</protein>
<dbReference type="Proteomes" id="UP001319827">
    <property type="component" value="Chromosome"/>
</dbReference>
<dbReference type="PROSITE" id="PS00662">
    <property type="entry name" value="T2SP_E"/>
    <property type="match status" value="1"/>
</dbReference>
<dbReference type="NCBIfam" id="TIGR01420">
    <property type="entry name" value="pilT_fam"/>
    <property type="match status" value="1"/>
</dbReference>
<gene>
    <name evidence="3" type="primary">pilT-4</name>
    <name evidence="3" type="ORF">DESUT3_17290</name>
</gene>
<reference evidence="3 4" key="2">
    <citation type="journal article" date="2021" name="Int. J. Syst. Evol. Microbiol.">
        <title>Isolation and Polyphasic Characterization of Desulfuromonas versatilis sp. Nov., an Electrogenic Bacteria Capable of Versatile Metabolism Isolated from a Graphene Oxide-Reducing Enrichment Culture.</title>
        <authorList>
            <person name="Xie L."/>
            <person name="Yoshida N."/>
            <person name="Ishii S."/>
            <person name="Meng L."/>
        </authorList>
    </citation>
    <scope>NUCLEOTIDE SEQUENCE [LARGE SCALE GENOMIC DNA]</scope>
    <source>
        <strain evidence="3 4">NIT-T3</strain>
    </source>
</reference>
<evidence type="ECO:0000256" key="1">
    <source>
        <dbReference type="ARBA" id="ARBA00006611"/>
    </source>
</evidence>
<dbReference type="Gene3D" id="3.30.450.90">
    <property type="match status" value="1"/>
</dbReference>
<reference evidence="3 4" key="1">
    <citation type="journal article" date="2016" name="C (Basel)">
        <title>Selective Growth of and Electricity Production by Marine Exoelectrogenic Bacteria in Self-Aggregated Hydrogel of Microbially Reduced Graphene Oxide.</title>
        <authorList>
            <person name="Yoshida N."/>
            <person name="Goto Y."/>
            <person name="Miyata Y."/>
        </authorList>
    </citation>
    <scope>NUCLEOTIDE SEQUENCE [LARGE SCALE GENOMIC DNA]</scope>
    <source>
        <strain evidence="3 4">NIT-T3</strain>
    </source>
</reference>
<comment type="similarity">
    <text evidence="1">Belongs to the GSP E family.</text>
</comment>
<dbReference type="InterPro" id="IPR003593">
    <property type="entry name" value="AAA+_ATPase"/>
</dbReference>
<dbReference type="SMART" id="SM00382">
    <property type="entry name" value="AAA"/>
    <property type="match status" value="1"/>
</dbReference>
<sequence length="371" mass="41085">MVSMHQLLKTMVEQGASDLHISTGTPPQIRIDGHMTPLKMPPLQPAETKQLCYSILTDSQKRKFEEENELDLSFGVKGLSRFRGNIFIQRGAVAGVFRLIPYKILTFDELGLPPVVKTIAQKPRGLVLVTGPTGSGKSTTLASIIDHINTERHEHIITIEDPVEFLHPHKKCLVNQREVGADTQSFKKALKYILRQDPDVVLVGELRDIETIEAALTIAETGHLCFATLHTNSCVQTINRIVDVFPTTQQAQVRTQLSFVLEGVLSQTLLPKAGGSGRALALEVMVPNIAIRALIRDDKIHQIYSQMQMGQDKYGMQTMNQALFMLYHKKQITMEVALSRSSEPDELKQMIANPAAVLRRPVQGAAAGARG</sequence>
<dbReference type="InterPro" id="IPR001482">
    <property type="entry name" value="T2SS/T4SS_dom"/>
</dbReference>
<organism evidence="3 4">
    <name type="scientific">Desulfuromonas versatilis</name>
    <dbReference type="NCBI Taxonomy" id="2802975"/>
    <lineage>
        <taxon>Bacteria</taxon>
        <taxon>Pseudomonadati</taxon>
        <taxon>Thermodesulfobacteriota</taxon>
        <taxon>Desulfuromonadia</taxon>
        <taxon>Desulfuromonadales</taxon>
        <taxon>Desulfuromonadaceae</taxon>
        <taxon>Desulfuromonas</taxon>
    </lineage>
</organism>
<dbReference type="InterPro" id="IPR027417">
    <property type="entry name" value="P-loop_NTPase"/>
</dbReference>
<evidence type="ECO:0000259" key="2">
    <source>
        <dbReference type="PROSITE" id="PS00662"/>
    </source>
</evidence>
<dbReference type="PANTHER" id="PTHR30486:SF16">
    <property type="entry name" value="TWITCHING MOTILITY PROTEIN PILT"/>
    <property type="match status" value="1"/>
</dbReference>
<dbReference type="Pfam" id="PF00437">
    <property type="entry name" value="T2SSE"/>
    <property type="match status" value="1"/>
</dbReference>
<dbReference type="InterPro" id="IPR006321">
    <property type="entry name" value="PilT/PilU"/>
</dbReference>
<accession>A0ABM8HP21</accession>
<dbReference type="CDD" id="cd01131">
    <property type="entry name" value="PilT"/>
    <property type="match status" value="1"/>
</dbReference>